<name>A0A495VPF0_9RHOO</name>
<feature type="transmembrane region" description="Helical" evidence="1">
    <location>
        <begin position="362"/>
        <end position="385"/>
    </location>
</feature>
<dbReference type="OrthoDB" id="7238323at2"/>
<dbReference type="RefSeq" id="WP_121459562.1">
    <property type="nucleotide sequence ID" value="NZ_RBXP01000020.1"/>
</dbReference>
<dbReference type="Pfam" id="PF03929">
    <property type="entry name" value="PepSY_TM"/>
    <property type="match status" value="1"/>
</dbReference>
<keyword evidence="3" id="KW-1185">Reference proteome</keyword>
<dbReference type="EMBL" id="RBXP01000020">
    <property type="protein sequence ID" value="RKT49638.1"/>
    <property type="molecule type" value="Genomic_DNA"/>
</dbReference>
<protein>
    <submittedName>
        <fullName evidence="2">Putative iron-regulated membrane protein</fullName>
    </submittedName>
</protein>
<comment type="caution">
    <text evidence="2">The sequence shown here is derived from an EMBL/GenBank/DDBJ whole genome shotgun (WGS) entry which is preliminary data.</text>
</comment>
<keyword evidence="1" id="KW-0472">Membrane</keyword>
<dbReference type="InterPro" id="IPR005625">
    <property type="entry name" value="PepSY-ass_TM"/>
</dbReference>
<evidence type="ECO:0000256" key="1">
    <source>
        <dbReference type="SAM" id="Phobius"/>
    </source>
</evidence>
<dbReference type="PANTHER" id="PTHR34219">
    <property type="entry name" value="IRON-REGULATED INNER MEMBRANE PROTEIN-RELATED"/>
    <property type="match status" value="1"/>
</dbReference>
<evidence type="ECO:0000313" key="3">
    <source>
        <dbReference type="Proteomes" id="UP000270626"/>
    </source>
</evidence>
<reference evidence="2 3" key="1">
    <citation type="submission" date="2018-10" db="EMBL/GenBank/DDBJ databases">
        <title>Genomic Encyclopedia of Type Strains, Phase IV (KMG-IV): sequencing the most valuable type-strain genomes for metagenomic binning, comparative biology and taxonomic classification.</title>
        <authorList>
            <person name="Goeker M."/>
        </authorList>
    </citation>
    <scope>NUCLEOTIDE SEQUENCE [LARGE SCALE GENOMIC DNA]</scope>
    <source>
        <strain evidence="2 3">DSM 23841</strain>
    </source>
</reference>
<proteinExistence type="predicted"/>
<accession>A0A495VPF0</accession>
<evidence type="ECO:0000313" key="2">
    <source>
        <dbReference type="EMBL" id="RKT49638.1"/>
    </source>
</evidence>
<dbReference type="Proteomes" id="UP000270626">
    <property type="component" value="Unassembled WGS sequence"/>
</dbReference>
<keyword evidence="1" id="KW-1133">Transmembrane helix</keyword>
<gene>
    <name evidence="2" type="ORF">DFR40_3304</name>
</gene>
<feature type="transmembrane region" description="Helical" evidence="1">
    <location>
        <begin position="211"/>
        <end position="233"/>
    </location>
</feature>
<feature type="transmembrane region" description="Helical" evidence="1">
    <location>
        <begin position="12"/>
        <end position="33"/>
    </location>
</feature>
<sequence>MRRQIVLLHRVAGLAMALFLVIAGLTGSLLVWYEEIDAAINPGWLRVAVPADGRPALPPLQLRAAVLEHYPQAASNYLMLHGQPGRAAIFWVQAPPPAVDTVFVDPYTGAVLGARRHGAIGDGLHNLAPFIYELHQSLALGRTGVLLLGIVALLWTIDCFAGAWLTFPAPARHPAQAGWRAWLRRWRPAWRVRQPASTYQRHYDLHRAGGLWPWALLFVFAWSSVAFNLPAVYQPVMDALFARQPEPRALAPRRAAAQPQPGLDWPAALARARHLMAGESHRHGFTVIEESSLRYDPRSASFHYRVRSDLDVNEKRGNTSLVFDANDGRQLGSFRPTGAAAGDTVTSWLLTLHLAHRWGLPYRLAVTGLGLVVAMLSLTGVYLWWRKRQGRKAHPGRP</sequence>
<keyword evidence="1" id="KW-0812">Transmembrane</keyword>
<organism evidence="2 3">
    <name type="scientific">Azonexus fungiphilus</name>
    <dbReference type="NCBI Taxonomy" id="146940"/>
    <lineage>
        <taxon>Bacteria</taxon>
        <taxon>Pseudomonadati</taxon>
        <taxon>Pseudomonadota</taxon>
        <taxon>Betaproteobacteria</taxon>
        <taxon>Rhodocyclales</taxon>
        <taxon>Azonexaceae</taxon>
        <taxon>Azonexus</taxon>
    </lineage>
</organism>
<dbReference type="PANTHER" id="PTHR34219:SF5">
    <property type="entry name" value="BLR4505 PROTEIN"/>
    <property type="match status" value="1"/>
</dbReference>
<dbReference type="AlphaFoldDB" id="A0A495VPF0"/>
<feature type="transmembrane region" description="Helical" evidence="1">
    <location>
        <begin position="145"/>
        <end position="167"/>
    </location>
</feature>